<dbReference type="AlphaFoldDB" id="A0A191ZHH2"/>
<dbReference type="KEGG" id="haz:A9404_08070"/>
<proteinExistence type="predicted"/>
<sequence>MDKQGIKLGEQFLTAHITINGPRLISGFQATRHEFLPSFPPLDVQPNRFQYEAGQRFSLAQNRFGSGTQSTIHTQRR</sequence>
<protein>
    <submittedName>
        <fullName evidence="1">Uncharacterized protein</fullName>
    </submittedName>
</protein>
<dbReference type="STRING" id="1860122.A9404_08070"/>
<evidence type="ECO:0000313" key="2">
    <source>
        <dbReference type="Proteomes" id="UP000078596"/>
    </source>
</evidence>
<evidence type="ECO:0000313" key="1">
    <source>
        <dbReference type="EMBL" id="ANJ67341.1"/>
    </source>
</evidence>
<name>A0A191ZHH2_9GAMM</name>
<accession>A0A191ZHH2</accession>
<dbReference type="EMBL" id="CP016027">
    <property type="protein sequence ID" value="ANJ67341.1"/>
    <property type="molecule type" value="Genomic_DNA"/>
</dbReference>
<dbReference type="Proteomes" id="UP000078596">
    <property type="component" value="Chromosome"/>
</dbReference>
<keyword evidence="2" id="KW-1185">Reference proteome</keyword>
<reference evidence="1 2" key="1">
    <citation type="submission" date="2016-06" db="EMBL/GenBank/DDBJ databases">
        <title>Insight into the functional genes involving in sulfur oxidation in Pearl River water.</title>
        <authorList>
            <person name="Luo J."/>
            <person name="Tan X."/>
            <person name="Lin W."/>
        </authorList>
    </citation>
    <scope>NUCLEOTIDE SEQUENCE [LARGE SCALE GENOMIC DNA]</scope>
    <source>
        <strain evidence="1 2">LS2</strain>
    </source>
</reference>
<organism evidence="1 2">
    <name type="scientific">Halothiobacillus diazotrophicus</name>
    <dbReference type="NCBI Taxonomy" id="1860122"/>
    <lineage>
        <taxon>Bacteria</taxon>
        <taxon>Pseudomonadati</taxon>
        <taxon>Pseudomonadota</taxon>
        <taxon>Gammaproteobacteria</taxon>
        <taxon>Chromatiales</taxon>
        <taxon>Halothiobacillaceae</taxon>
        <taxon>Halothiobacillus</taxon>
    </lineage>
</organism>
<gene>
    <name evidence="1" type="ORF">A9404_08070</name>
</gene>